<proteinExistence type="predicted"/>
<dbReference type="EMBL" id="CP133619">
    <property type="protein sequence ID" value="WMV41806.1"/>
    <property type="molecule type" value="Genomic_DNA"/>
</dbReference>
<feature type="region of interest" description="Disordered" evidence="1">
    <location>
        <begin position="39"/>
        <end position="58"/>
    </location>
</feature>
<evidence type="ECO:0000256" key="1">
    <source>
        <dbReference type="SAM" id="MobiDB-lite"/>
    </source>
</evidence>
<evidence type="ECO:0000313" key="2">
    <source>
        <dbReference type="EMBL" id="WMV41806.1"/>
    </source>
</evidence>
<keyword evidence="3" id="KW-1185">Reference proteome</keyword>
<sequence length="119" mass="13390">MGSGLKSINVVGIGGLNPKEAQFEVLYNEEVNVLANQGGEFRSNYPRPGGNPAWNRDDGWGDHDREWRDHNATSMRGMVIRKDTSRLMNTKSLKSKELTRSTFVQKTCDTLKLHLLTKA</sequence>
<dbReference type="AlphaFoldDB" id="A0AAF0ZJK4"/>
<evidence type="ECO:0000313" key="3">
    <source>
        <dbReference type="Proteomes" id="UP001234989"/>
    </source>
</evidence>
<accession>A0AAF0ZJK4</accession>
<protein>
    <submittedName>
        <fullName evidence="2">Uncharacterized protein</fullName>
    </submittedName>
</protein>
<gene>
    <name evidence="2" type="ORF">MTR67_035191</name>
</gene>
<reference evidence="2" key="1">
    <citation type="submission" date="2023-08" db="EMBL/GenBank/DDBJ databases">
        <title>A de novo genome assembly of Solanum verrucosum Schlechtendal, a Mexican diploid species geographically isolated from the other diploid A-genome species in potato relatives.</title>
        <authorList>
            <person name="Hosaka K."/>
        </authorList>
    </citation>
    <scope>NUCLEOTIDE SEQUENCE</scope>
    <source>
        <tissue evidence="2">Young leaves</tissue>
    </source>
</reference>
<organism evidence="2 3">
    <name type="scientific">Solanum verrucosum</name>
    <dbReference type="NCBI Taxonomy" id="315347"/>
    <lineage>
        <taxon>Eukaryota</taxon>
        <taxon>Viridiplantae</taxon>
        <taxon>Streptophyta</taxon>
        <taxon>Embryophyta</taxon>
        <taxon>Tracheophyta</taxon>
        <taxon>Spermatophyta</taxon>
        <taxon>Magnoliopsida</taxon>
        <taxon>eudicotyledons</taxon>
        <taxon>Gunneridae</taxon>
        <taxon>Pentapetalae</taxon>
        <taxon>asterids</taxon>
        <taxon>lamiids</taxon>
        <taxon>Solanales</taxon>
        <taxon>Solanaceae</taxon>
        <taxon>Solanoideae</taxon>
        <taxon>Solaneae</taxon>
        <taxon>Solanum</taxon>
    </lineage>
</organism>
<name>A0AAF0ZJK4_SOLVR</name>
<dbReference type="Proteomes" id="UP001234989">
    <property type="component" value="Chromosome 8"/>
</dbReference>